<keyword evidence="4" id="KW-1133">Transmembrane helix</keyword>
<gene>
    <name evidence="6" type="ORF">SAMN02745857_02929</name>
</gene>
<keyword evidence="6" id="KW-0966">Cell projection</keyword>
<evidence type="ECO:0000256" key="5">
    <source>
        <dbReference type="ARBA" id="ARBA00023136"/>
    </source>
</evidence>
<reference evidence="6 7" key="1">
    <citation type="submission" date="2017-04" db="EMBL/GenBank/DDBJ databases">
        <authorList>
            <person name="Afonso C.L."/>
            <person name="Miller P.J."/>
            <person name="Scott M.A."/>
            <person name="Spackman E."/>
            <person name="Goraichik I."/>
            <person name="Dimitrov K.M."/>
            <person name="Suarez D.L."/>
            <person name="Swayne D.E."/>
        </authorList>
    </citation>
    <scope>NUCLEOTIDE SEQUENCE [LARGE SCALE GENOMIC DNA]</scope>
    <source>
        <strain evidence="6 7">DSM 23236</strain>
    </source>
</reference>
<accession>A0A1W1XVT6</accession>
<dbReference type="AlphaFoldDB" id="A0A1W1XVT6"/>
<evidence type="ECO:0000256" key="2">
    <source>
        <dbReference type="ARBA" id="ARBA00022475"/>
    </source>
</evidence>
<dbReference type="STRING" id="1121001.SAMN02745857_02929"/>
<name>A0A1W1XVT6_9NEIS</name>
<protein>
    <submittedName>
        <fullName evidence="6">Flagellar biosynthesis protein, FliO</fullName>
    </submittedName>
</protein>
<dbReference type="GO" id="GO:0044781">
    <property type="term" value="P:bacterial-type flagellum organization"/>
    <property type="evidence" value="ECO:0007669"/>
    <property type="project" value="InterPro"/>
</dbReference>
<evidence type="ECO:0000256" key="4">
    <source>
        <dbReference type="ARBA" id="ARBA00022989"/>
    </source>
</evidence>
<evidence type="ECO:0000256" key="3">
    <source>
        <dbReference type="ARBA" id="ARBA00022692"/>
    </source>
</evidence>
<dbReference type="Proteomes" id="UP000192761">
    <property type="component" value="Unassembled WGS sequence"/>
</dbReference>
<comment type="subcellular location">
    <subcellularLocation>
        <location evidence="1">Cell membrane</location>
    </subcellularLocation>
</comment>
<proteinExistence type="predicted"/>
<dbReference type="InterPro" id="IPR022781">
    <property type="entry name" value="Flagellar_biosynth_FliO"/>
</dbReference>
<organism evidence="6 7">
    <name type="scientific">Andreprevotia lacus DSM 23236</name>
    <dbReference type="NCBI Taxonomy" id="1121001"/>
    <lineage>
        <taxon>Bacteria</taxon>
        <taxon>Pseudomonadati</taxon>
        <taxon>Pseudomonadota</taxon>
        <taxon>Betaproteobacteria</taxon>
        <taxon>Neisseriales</taxon>
        <taxon>Chitinibacteraceae</taxon>
        <taxon>Andreprevotia</taxon>
    </lineage>
</organism>
<keyword evidence="3" id="KW-0812">Transmembrane</keyword>
<keyword evidence="5" id="KW-0472">Membrane</keyword>
<dbReference type="EMBL" id="FWXD01000018">
    <property type="protein sequence ID" value="SMC27661.1"/>
    <property type="molecule type" value="Genomic_DNA"/>
</dbReference>
<dbReference type="Pfam" id="PF04347">
    <property type="entry name" value="FliO"/>
    <property type="match status" value="1"/>
</dbReference>
<keyword evidence="2" id="KW-1003">Cell membrane</keyword>
<evidence type="ECO:0000256" key="1">
    <source>
        <dbReference type="ARBA" id="ARBA00004236"/>
    </source>
</evidence>
<dbReference type="GO" id="GO:0016020">
    <property type="term" value="C:membrane"/>
    <property type="evidence" value="ECO:0007669"/>
    <property type="project" value="InterPro"/>
</dbReference>
<evidence type="ECO:0000313" key="7">
    <source>
        <dbReference type="Proteomes" id="UP000192761"/>
    </source>
</evidence>
<keyword evidence="6" id="KW-0969">Cilium</keyword>
<evidence type="ECO:0000313" key="6">
    <source>
        <dbReference type="EMBL" id="SMC27661.1"/>
    </source>
</evidence>
<sequence length="81" mass="8768">MLGAFLIIALIALAAAWALRHRWPAALGAAKGQKAVLRVLQRTRVSATNSLVVVVYRGEELLLAEGPQGLQLLERQSVEHS</sequence>
<keyword evidence="6" id="KW-0282">Flagellum</keyword>
<keyword evidence="7" id="KW-1185">Reference proteome</keyword>